<feature type="modified residue" description="N6-(pyridoxal phosphate)lysine" evidence="7">
    <location>
        <position position="224"/>
    </location>
</feature>
<evidence type="ECO:0000259" key="8">
    <source>
        <dbReference type="Pfam" id="PF00266"/>
    </source>
</evidence>
<dbReference type="Proteomes" id="UP000008851">
    <property type="component" value="Chromosome"/>
</dbReference>
<evidence type="ECO:0000256" key="2">
    <source>
        <dbReference type="ARBA" id="ARBA00009236"/>
    </source>
</evidence>
<dbReference type="InterPro" id="IPR015422">
    <property type="entry name" value="PyrdxlP-dep_Trfase_small"/>
</dbReference>
<keyword evidence="5 7" id="KW-0663">Pyridoxal phosphate</keyword>
<name>G7TC73_XANOB</name>
<dbReference type="InterPro" id="IPR015421">
    <property type="entry name" value="PyrdxlP-dep_Trfase_major"/>
</dbReference>
<dbReference type="PIRSF" id="PIRSF000524">
    <property type="entry name" value="SPT"/>
    <property type="match status" value="1"/>
</dbReference>
<feature type="binding site" evidence="6">
    <location>
        <position position="387"/>
    </location>
    <ligand>
        <name>substrate</name>
    </ligand>
</feature>
<dbReference type="InterPro" id="IPR024169">
    <property type="entry name" value="SP_NH2Trfase/AEP_transaminase"/>
</dbReference>
<dbReference type="InterPro" id="IPR000192">
    <property type="entry name" value="Aminotrans_V_dom"/>
</dbReference>
<evidence type="ECO:0000313" key="9">
    <source>
        <dbReference type="EMBL" id="AEQ98686.1"/>
    </source>
</evidence>
<evidence type="ECO:0000256" key="4">
    <source>
        <dbReference type="ARBA" id="ARBA00022679"/>
    </source>
</evidence>
<organism evidence="9 10">
    <name type="scientific">Xanthomonas oryzae pv. oryzicola (strain BLS256)</name>
    <dbReference type="NCBI Taxonomy" id="383407"/>
    <lineage>
        <taxon>Bacteria</taxon>
        <taxon>Pseudomonadati</taxon>
        <taxon>Pseudomonadota</taxon>
        <taxon>Gammaproteobacteria</taxon>
        <taxon>Lysobacterales</taxon>
        <taxon>Lysobacteraceae</taxon>
        <taxon>Xanthomonas</taxon>
    </lineage>
</organism>
<dbReference type="eggNOG" id="COG0075">
    <property type="taxonomic scope" value="Bacteria"/>
</dbReference>
<evidence type="ECO:0000256" key="7">
    <source>
        <dbReference type="PIRSR" id="PIRSR000524-50"/>
    </source>
</evidence>
<dbReference type="Pfam" id="PF00266">
    <property type="entry name" value="Aminotran_5"/>
    <property type="match status" value="1"/>
</dbReference>
<keyword evidence="3" id="KW-0032">Aminotransferase</keyword>
<dbReference type="GO" id="GO:0004760">
    <property type="term" value="F:L-serine-pyruvate transaminase activity"/>
    <property type="evidence" value="ECO:0007669"/>
    <property type="project" value="TreeGrafter"/>
</dbReference>
<comment type="cofactor">
    <cofactor evidence="1 7">
        <name>pyridoxal 5'-phosphate</name>
        <dbReference type="ChEBI" id="CHEBI:597326"/>
    </cofactor>
</comment>
<dbReference type="GO" id="GO:0008453">
    <property type="term" value="F:alanine-glyoxylate transaminase activity"/>
    <property type="evidence" value="ECO:0007669"/>
    <property type="project" value="TreeGrafter"/>
</dbReference>
<feature type="domain" description="Aminotransferase class V" evidence="8">
    <location>
        <begin position="64"/>
        <end position="374"/>
    </location>
</feature>
<dbReference type="SUPFAM" id="SSF53383">
    <property type="entry name" value="PLP-dependent transferases"/>
    <property type="match status" value="1"/>
</dbReference>
<dbReference type="Gene3D" id="3.40.640.10">
    <property type="entry name" value="Type I PLP-dependent aspartate aminotransferase-like (Major domain)"/>
    <property type="match status" value="1"/>
</dbReference>
<sequence>MPSSHWRSCAISSNTWEIHLSPDLRHLHTFAELDPPQRLLMGPGPVNAHPRVLRAMAADLLGQFDPEMTTYMNEVMALYRPLFGTDNRWTFLVDGTARAGIEAALVSLVQPGDRALVVNFGRFGLLLIELLGRLGADVHTVDAPWGEVVPLAAIAEAIARVAPKLVATVHGDTSTTMAQPLDGLGALCRAAGALSYVDATATIGGMPITSDRWDLDVVTGGLQKCLGGPSGSAPITISERAAEAIFARRHIERGIVRADILNGSGPRVASNYFDLAMIMDYWSDKRLNHHTEATTMLYGARECARVALQEGLDARFARHAAAGRAVSAGIRALGLDVFGDDAHRMTNVTGVVIPPGIDGEAVRRRMREDFEIEIGTAFGPLQGKIWRIGAMGYNAMKHKVLITLAALEAVLLAEGCACTQGLAVAAALAAWHAEPQA</sequence>
<evidence type="ECO:0000313" key="10">
    <source>
        <dbReference type="Proteomes" id="UP000008851"/>
    </source>
</evidence>
<protein>
    <submittedName>
        <fullName evidence="9">Purine catabolism protein PucG</fullName>
    </submittedName>
</protein>
<keyword evidence="4" id="KW-0808">Transferase</keyword>
<evidence type="ECO:0000256" key="1">
    <source>
        <dbReference type="ARBA" id="ARBA00001933"/>
    </source>
</evidence>
<proteinExistence type="inferred from homology"/>
<dbReference type="KEGG" id="xor:XOC_4629"/>
<accession>G7TC73</accession>
<dbReference type="InterPro" id="IPR015424">
    <property type="entry name" value="PyrdxlP-dep_Trfase"/>
</dbReference>
<dbReference type="AlphaFoldDB" id="G7TC73"/>
<comment type="similarity">
    <text evidence="2">Belongs to the class-V pyridoxal-phosphate-dependent aminotransferase family.</text>
</comment>
<dbReference type="PANTHER" id="PTHR21152">
    <property type="entry name" value="AMINOTRANSFERASE CLASS V"/>
    <property type="match status" value="1"/>
</dbReference>
<dbReference type="PANTHER" id="PTHR21152:SF40">
    <property type="entry name" value="ALANINE--GLYOXYLATE AMINOTRANSFERASE"/>
    <property type="match status" value="1"/>
</dbReference>
<dbReference type="FunFam" id="3.40.640.10:FF:000027">
    <property type="entry name" value="Serine--pyruvate aminotransferase, mitochondrial"/>
    <property type="match status" value="1"/>
</dbReference>
<reference evidence="9 10" key="1">
    <citation type="journal article" date="2011" name="J. Bacteriol.">
        <title>Two new complete genome sequences offer insight into host and tissue specificity of plant pathogenic Xanthomonas spp.</title>
        <authorList>
            <person name="Bogdanove A.J."/>
            <person name="Koebnik R."/>
            <person name="Lu H."/>
            <person name="Furutani A."/>
            <person name="Angiuoli S.V."/>
            <person name="Patil P.B."/>
            <person name="Van Sluys M.A."/>
            <person name="Ryan R.P."/>
            <person name="Meyer D.F."/>
            <person name="Han S.W."/>
            <person name="Aparna G."/>
            <person name="Rajaram M."/>
            <person name="Delcher A.L."/>
            <person name="Phillippy A.M."/>
            <person name="Puiu D."/>
            <person name="Schatz M.C."/>
            <person name="Shumway M."/>
            <person name="Sommer D.D."/>
            <person name="Trapnell C."/>
            <person name="Benahmed F."/>
            <person name="Dimitrov G."/>
            <person name="Madupu R."/>
            <person name="Radune D."/>
            <person name="Sullivan S."/>
            <person name="Jha G."/>
            <person name="Ishihara H."/>
            <person name="Lee S.W."/>
            <person name="Pandey A."/>
            <person name="Sharma V."/>
            <person name="Sriariyanun M."/>
            <person name="Szurek B."/>
            <person name="Vera-Cruz C.M."/>
            <person name="Dorman K.S."/>
            <person name="Ronald P.C."/>
            <person name="Verdier V."/>
            <person name="Dow J.M."/>
            <person name="Sonti R.V."/>
            <person name="Tsuge S."/>
            <person name="Brendel V.P."/>
            <person name="Rabinowicz P.D."/>
            <person name="Leach J.E."/>
            <person name="White F.F."/>
            <person name="Salzberg S.L."/>
        </authorList>
    </citation>
    <scope>NUCLEOTIDE SEQUENCE [LARGE SCALE GENOMIC DNA]</scope>
    <source>
        <strain evidence="9 10">BLS256</strain>
    </source>
</reference>
<gene>
    <name evidence="9" type="ORF">XOC_4629</name>
</gene>
<evidence type="ECO:0000256" key="5">
    <source>
        <dbReference type="ARBA" id="ARBA00022898"/>
    </source>
</evidence>
<evidence type="ECO:0000256" key="3">
    <source>
        <dbReference type="ARBA" id="ARBA00022576"/>
    </source>
</evidence>
<dbReference type="EMBL" id="CP003057">
    <property type="protein sequence ID" value="AEQ98686.1"/>
    <property type="molecule type" value="Genomic_DNA"/>
</dbReference>
<dbReference type="HOGENOM" id="CLU_027686_0_0_6"/>
<dbReference type="Gene3D" id="3.90.1150.10">
    <property type="entry name" value="Aspartate Aminotransferase, domain 1"/>
    <property type="match status" value="1"/>
</dbReference>
<dbReference type="GO" id="GO:0019265">
    <property type="term" value="P:glycine biosynthetic process, by transamination of glyoxylate"/>
    <property type="evidence" value="ECO:0007669"/>
    <property type="project" value="TreeGrafter"/>
</dbReference>
<evidence type="ECO:0000256" key="6">
    <source>
        <dbReference type="PIRSR" id="PIRSR000524-1"/>
    </source>
</evidence>